<keyword evidence="4 6" id="KW-0975">Bacterial flagellum</keyword>
<keyword evidence="9" id="KW-0969">Cilium</keyword>
<dbReference type="KEGG" id="nio:NITINOP_2125"/>
<dbReference type="InterPro" id="IPR006299">
    <property type="entry name" value="FlgC"/>
</dbReference>
<comment type="subcellular location">
    <subcellularLocation>
        <location evidence="1 6">Bacterial flagellum basal body</location>
    </subcellularLocation>
</comment>
<dbReference type="PANTHER" id="PTHR30435">
    <property type="entry name" value="FLAGELLAR PROTEIN"/>
    <property type="match status" value="1"/>
</dbReference>
<dbReference type="PANTHER" id="PTHR30435:SF2">
    <property type="entry name" value="FLAGELLAR BASAL-BODY ROD PROTEIN FLGC"/>
    <property type="match status" value="1"/>
</dbReference>
<dbReference type="EMBL" id="LN885086">
    <property type="protein sequence ID" value="CUQ67097.1"/>
    <property type="molecule type" value="Genomic_DNA"/>
</dbReference>
<dbReference type="OrthoDB" id="9794148at2"/>
<evidence type="ECO:0000259" key="8">
    <source>
        <dbReference type="Pfam" id="PF06429"/>
    </source>
</evidence>
<dbReference type="RefSeq" id="WP_062485182.1">
    <property type="nucleotide sequence ID" value="NZ_LN885086.1"/>
</dbReference>
<evidence type="ECO:0000256" key="3">
    <source>
        <dbReference type="ARBA" id="ARBA00017941"/>
    </source>
</evidence>
<dbReference type="STRING" id="1715989.NITINOP_2125"/>
<organism evidence="9 10">
    <name type="scientific">Candidatus Nitrospira inopinata</name>
    <dbReference type="NCBI Taxonomy" id="1715989"/>
    <lineage>
        <taxon>Bacteria</taxon>
        <taxon>Pseudomonadati</taxon>
        <taxon>Nitrospirota</taxon>
        <taxon>Nitrospiria</taxon>
        <taxon>Nitrospirales</taxon>
        <taxon>Nitrospiraceae</taxon>
        <taxon>Nitrospira</taxon>
    </lineage>
</organism>
<keyword evidence="10" id="KW-1185">Reference proteome</keyword>
<evidence type="ECO:0000256" key="1">
    <source>
        <dbReference type="ARBA" id="ARBA00004117"/>
    </source>
</evidence>
<dbReference type="Pfam" id="PF06429">
    <property type="entry name" value="Flg_bbr_C"/>
    <property type="match status" value="1"/>
</dbReference>
<sequence length="149" mass="16318">MELMDSLAVSVSGMDAQRRRLNVIASNLANAQSTQMPGGGPYKRRDVVFRSIPMSGSFDRTFRRIAVGSGAHALDGVAVARVVEDRKPGHQVYDPHHPDADDKGFVRLPNVNVLEEMVNMIGASRAYEANVQAINATRAMWNKALEIGR</sequence>
<comment type="subunit">
    <text evidence="5 6">The basal body constitutes a major portion of the flagellar organelle and consists of four rings (L,P,S, and M) mounted on a central rod. The rod consists of about 26 subunits of FlgG in the distal portion, and FlgB, FlgC and FlgF are thought to build up the proximal portion of the rod with about 6 subunits each.</text>
</comment>
<dbReference type="InterPro" id="IPR001444">
    <property type="entry name" value="Flag_bb_rod_N"/>
</dbReference>
<gene>
    <name evidence="9" type="primary">flgC</name>
    <name evidence="9" type="ORF">NITINOP_2125</name>
</gene>
<name>A0A0S4KUS8_9BACT</name>
<dbReference type="Pfam" id="PF00460">
    <property type="entry name" value="Flg_bb_rod"/>
    <property type="match status" value="1"/>
</dbReference>
<evidence type="ECO:0000313" key="9">
    <source>
        <dbReference type="EMBL" id="CUQ67097.1"/>
    </source>
</evidence>
<dbReference type="Proteomes" id="UP000066284">
    <property type="component" value="Chromosome 1"/>
</dbReference>
<proteinExistence type="inferred from homology"/>
<feature type="domain" description="Flagellar basal body rod protein N-terminal" evidence="7">
    <location>
        <begin position="8"/>
        <end position="31"/>
    </location>
</feature>
<dbReference type="AlphaFoldDB" id="A0A0S4KUS8"/>
<comment type="similarity">
    <text evidence="2">Belongs to the flagella basal body rod proteins family.</text>
</comment>
<evidence type="ECO:0000313" key="10">
    <source>
        <dbReference type="Proteomes" id="UP000066284"/>
    </source>
</evidence>
<keyword evidence="9" id="KW-0282">Flagellum</keyword>
<evidence type="ECO:0000256" key="2">
    <source>
        <dbReference type="ARBA" id="ARBA00009677"/>
    </source>
</evidence>
<feature type="domain" description="Flagellar basal-body/hook protein C-terminal" evidence="8">
    <location>
        <begin position="104"/>
        <end position="146"/>
    </location>
</feature>
<accession>A0A0S4KUS8</accession>
<dbReference type="InterPro" id="IPR010930">
    <property type="entry name" value="Flg_bb/hook_C_dom"/>
</dbReference>
<reference evidence="10" key="1">
    <citation type="submission" date="2015-09" db="EMBL/GenBank/DDBJ databases">
        <authorList>
            <person name="Daims H."/>
        </authorList>
    </citation>
    <scope>NUCLEOTIDE SEQUENCE [LARGE SCALE GENOMIC DNA]</scope>
</reference>
<protein>
    <recommendedName>
        <fullName evidence="3 6">Flagellar basal-body rod protein FlgC</fullName>
    </recommendedName>
</protein>
<dbReference type="GO" id="GO:0071978">
    <property type="term" value="P:bacterial-type flagellum-dependent swarming motility"/>
    <property type="evidence" value="ECO:0007669"/>
    <property type="project" value="TreeGrafter"/>
</dbReference>
<evidence type="ECO:0000256" key="4">
    <source>
        <dbReference type="ARBA" id="ARBA00023143"/>
    </source>
</evidence>
<dbReference type="GO" id="GO:0030694">
    <property type="term" value="C:bacterial-type flagellum basal body, rod"/>
    <property type="evidence" value="ECO:0007669"/>
    <property type="project" value="UniProtKB-UniRule"/>
</dbReference>
<evidence type="ECO:0000256" key="6">
    <source>
        <dbReference type="RuleBase" id="RU362062"/>
    </source>
</evidence>
<evidence type="ECO:0000259" key="7">
    <source>
        <dbReference type="Pfam" id="PF00460"/>
    </source>
</evidence>
<dbReference type="NCBIfam" id="TIGR01395">
    <property type="entry name" value="FlgC"/>
    <property type="match status" value="1"/>
</dbReference>
<evidence type="ECO:0000256" key="5">
    <source>
        <dbReference type="ARBA" id="ARBA00025933"/>
    </source>
</evidence>
<keyword evidence="9" id="KW-0966">Cell projection</keyword>